<dbReference type="GO" id="GO:0008270">
    <property type="term" value="F:zinc ion binding"/>
    <property type="evidence" value="ECO:0007669"/>
    <property type="project" value="UniProtKB-KW"/>
</dbReference>
<dbReference type="Proteomes" id="UP000332933">
    <property type="component" value="Unassembled WGS sequence"/>
</dbReference>
<dbReference type="PROSITE" id="PS50178">
    <property type="entry name" value="ZF_FYVE"/>
    <property type="match status" value="1"/>
</dbReference>
<proteinExistence type="predicted"/>
<feature type="region of interest" description="Disordered" evidence="5">
    <location>
        <begin position="384"/>
        <end position="426"/>
    </location>
</feature>
<feature type="region of interest" description="Disordered" evidence="5">
    <location>
        <begin position="488"/>
        <end position="520"/>
    </location>
</feature>
<evidence type="ECO:0000313" key="8">
    <source>
        <dbReference type="EMBL" id="VFT78140.1"/>
    </source>
</evidence>
<dbReference type="Gene3D" id="3.30.40.10">
    <property type="entry name" value="Zinc/RING finger domain, C3HC4 (zinc finger)"/>
    <property type="match status" value="1"/>
</dbReference>
<evidence type="ECO:0000259" key="6">
    <source>
        <dbReference type="PROSITE" id="PS50178"/>
    </source>
</evidence>
<reference evidence="7" key="2">
    <citation type="submission" date="2019-06" db="EMBL/GenBank/DDBJ databases">
        <title>Genomics analysis of Aphanomyces spp. identifies a new class of oomycete effector associated with host adaptation.</title>
        <authorList>
            <person name="Gaulin E."/>
        </authorList>
    </citation>
    <scope>NUCLEOTIDE SEQUENCE</scope>
    <source>
        <strain evidence="7">CBS 578.67</strain>
    </source>
</reference>
<dbReference type="PANTHER" id="PTHR13510:SF44">
    <property type="entry name" value="RABENOSYN-5"/>
    <property type="match status" value="1"/>
</dbReference>
<dbReference type="InterPro" id="IPR011011">
    <property type="entry name" value="Znf_FYVE_PHD"/>
</dbReference>
<dbReference type="InterPro" id="IPR013083">
    <property type="entry name" value="Znf_RING/FYVE/PHD"/>
</dbReference>
<dbReference type="InterPro" id="IPR023393">
    <property type="entry name" value="START-like_dom_sf"/>
</dbReference>
<dbReference type="EMBL" id="CAADRA010000058">
    <property type="protein sequence ID" value="VFT78140.1"/>
    <property type="molecule type" value="Genomic_DNA"/>
</dbReference>
<name>A0A485K8X7_9STRA</name>
<dbReference type="Pfam" id="PF01363">
    <property type="entry name" value="FYVE"/>
    <property type="match status" value="1"/>
</dbReference>
<feature type="compositionally biased region" description="Low complexity" evidence="5">
    <location>
        <begin position="349"/>
        <end position="371"/>
    </location>
</feature>
<dbReference type="InterPro" id="IPR052727">
    <property type="entry name" value="Rab4/Rab5_effector"/>
</dbReference>
<reference evidence="8 9" key="1">
    <citation type="submission" date="2019-03" db="EMBL/GenBank/DDBJ databases">
        <authorList>
            <person name="Gaulin E."/>
            <person name="Dumas B."/>
        </authorList>
    </citation>
    <scope>NUCLEOTIDE SEQUENCE [LARGE SCALE GENOMIC DNA]</scope>
    <source>
        <strain evidence="8">CBS 568.67</strain>
    </source>
</reference>
<keyword evidence="1" id="KW-0479">Metal-binding</keyword>
<evidence type="ECO:0000313" key="7">
    <source>
        <dbReference type="EMBL" id="KAF0719622.1"/>
    </source>
</evidence>
<evidence type="ECO:0000256" key="5">
    <source>
        <dbReference type="SAM" id="MobiDB-lite"/>
    </source>
</evidence>
<dbReference type="EMBL" id="VJMH01000058">
    <property type="protein sequence ID" value="KAF0719622.1"/>
    <property type="molecule type" value="Genomic_DNA"/>
</dbReference>
<dbReference type="SUPFAM" id="SSF55961">
    <property type="entry name" value="Bet v1-like"/>
    <property type="match status" value="1"/>
</dbReference>
<feature type="region of interest" description="Disordered" evidence="5">
    <location>
        <begin position="339"/>
        <end position="371"/>
    </location>
</feature>
<sequence length="520" mass="57595">MKLPLPSNFFQCPPLTADESDRLKQQAHATAMDVVRKALLRPTATVTWSLMTDDTNGLKIFRGTDIDERDPHVKMCVGVAEVAGSIDEVVDLFRNDTTERAKAYVARFGKGLLDSANLYTLTSPTHEHPNDSVGITWMALKSPVQGIVMPRDTCYLEGQFDFEIDGKRGWVRALRSVDLMCCPDMQHALGLVRMQQLGAGHVFLESDRPGYMRIAYVVHSAFNVSGLLQGAASDWAIDKAIKRRCASLLDMDSFLRENRLAQGHFLRPDQVVPHDTRHHCHLCQKKFGLFVSKSGCMKCGEVFCSACNRLWTVRVCSIPTKIHACTRCALAPPTASKALLSDDDETRSHASSSTSRKQSSAAASVASQGSDAMRTMAQPIHIQLRTPPSSSSSVSRPPPSSSVRAPKLQQPLSTRRASQPLPPQTPQYVPHGKNEAWIQAFIASNSFLAVETPNKATQPKQEFVNHQASGGMILSPTQWEPIQRMKFQEVDKVPPPTGRRDPEDEHEVDEWQPHLRFGPA</sequence>
<feature type="compositionally biased region" description="Basic and acidic residues" evidence="5">
    <location>
        <begin position="488"/>
        <end position="513"/>
    </location>
</feature>
<evidence type="ECO:0000313" key="9">
    <source>
        <dbReference type="Proteomes" id="UP000332933"/>
    </source>
</evidence>
<feature type="domain" description="FYVE-type" evidence="6">
    <location>
        <begin position="274"/>
        <end position="328"/>
    </location>
</feature>
<keyword evidence="9" id="KW-1185">Reference proteome</keyword>
<evidence type="ECO:0000256" key="1">
    <source>
        <dbReference type="ARBA" id="ARBA00022723"/>
    </source>
</evidence>
<dbReference type="PANTHER" id="PTHR13510">
    <property type="entry name" value="FYVE-FINGER-CONTAINING RAB5 EFFECTOR PROTEIN RABENOSYN-5-RELATED"/>
    <property type="match status" value="1"/>
</dbReference>
<dbReference type="InterPro" id="IPR017455">
    <property type="entry name" value="Znf_FYVE-rel"/>
</dbReference>
<gene>
    <name evidence="8" type="primary">Aste57867_916</name>
    <name evidence="7" type="ORF">As57867_000915</name>
    <name evidence="8" type="ORF">ASTE57867_916</name>
</gene>
<keyword evidence="2 4" id="KW-0863">Zinc-finger</keyword>
<dbReference type="CDD" id="cd00065">
    <property type="entry name" value="FYVE_like_SF"/>
    <property type="match status" value="1"/>
</dbReference>
<keyword evidence="3" id="KW-0862">Zinc</keyword>
<evidence type="ECO:0000256" key="3">
    <source>
        <dbReference type="ARBA" id="ARBA00022833"/>
    </source>
</evidence>
<dbReference type="OrthoDB" id="71074at2759"/>
<dbReference type="SUPFAM" id="SSF57903">
    <property type="entry name" value="FYVE/PHD zinc finger"/>
    <property type="match status" value="1"/>
</dbReference>
<evidence type="ECO:0000256" key="4">
    <source>
        <dbReference type="PROSITE-ProRule" id="PRU00091"/>
    </source>
</evidence>
<dbReference type="Gene3D" id="3.30.530.20">
    <property type="match status" value="1"/>
</dbReference>
<dbReference type="AlphaFoldDB" id="A0A485K8X7"/>
<dbReference type="InterPro" id="IPR000306">
    <property type="entry name" value="Znf_FYVE"/>
</dbReference>
<accession>A0A485K8X7</accession>
<evidence type="ECO:0000256" key="2">
    <source>
        <dbReference type="ARBA" id="ARBA00022771"/>
    </source>
</evidence>
<organism evidence="8 9">
    <name type="scientific">Aphanomyces stellatus</name>
    <dbReference type="NCBI Taxonomy" id="120398"/>
    <lineage>
        <taxon>Eukaryota</taxon>
        <taxon>Sar</taxon>
        <taxon>Stramenopiles</taxon>
        <taxon>Oomycota</taxon>
        <taxon>Saprolegniomycetes</taxon>
        <taxon>Saprolegniales</taxon>
        <taxon>Verrucalvaceae</taxon>
        <taxon>Aphanomyces</taxon>
    </lineage>
</organism>
<protein>
    <submittedName>
        <fullName evidence="8">Aste57867_916 protein</fullName>
    </submittedName>
</protein>